<name>A0A3A1P1F9_9SPHN</name>
<proteinExistence type="predicted"/>
<evidence type="ECO:0000313" key="2">
    <source>
        <dbReference type="EMBL" id="RIV82426.1"/>
    </source>
</evidence>
<dbReference type="EMBL" id="QXFM01000118">
    <property type="protein sequence ID" value="RIV82426.1"/>
    <property type="molecule type" value="Genomic_DNA"/>
</dbReference>
<gene>
    <name evidence="2" type="ORF">D2V17_15360</name>
</gene>
<dbReference type="Proteomes" id="UP000265366">
    <property type="component" value="Unassembled WGS sequence"/>
</dbReference>
<evidence type="ECO:0000259" key="1">
    <source>
        <dbReference type="Pfam" id="PF18588"/>
    </source>
</evidence>
<reference evidence="2 3" key="1">
    <citation type="submission" date="2018-08" db="EMBL/GenBank/DDBJ databases">
        <title>Erythrobacter zhengii sp.nov., a bacterium isolated from deep-sea sediment.</title>
        <authorList>
            <person name="Fang C."/>
            <person name="Wu Y.-H."/>
            <person name="Sun C."/>
            <person name="Wang H."/>
            <person name="Cheng H."/>
            <person name="Meng F.-X."/>
            <person name="Wang C.-S."/>
            <person name="Xu X.-W."/>
        </authorList>
    </citation>
    <scope>NUCLEOTIDE SEQUENCE [LARGE SCALE GENOMIC DNA]</scope>
    <source>
        <strain evidence="2 3">CCTCC AB 2015396</strain>
    </source>
</reference>
<comment type="caution">
    <text evidence="2">The sequence shown here is derived from an EMBL/GenBank/DDBJ whole genome shotgun (WGS) entry which is preliminary data.</text>
</comment>
<sequence>MERWLVMSNCQTVGLANSLQAQTGEVAVDGLDPSQFKARAWRANARMKRYDRLLLADAVWPEVPKARLERIGAHVRLPVMTFRGYHPDLVYIFNRGKPLSGPVSHYHSAIAFACFRQGIALADVPSYFTGAFFEKCGYFGLWAGERDRLLAEFRGCGLEIGPYFRNWGRGAAFMYSYNHPRIQPLYDMASTILETLGVTPQRSDLIPHDNLASSAIFPVYPEVGEATGVSGQYIFRTTGDYRPIGLSEFLARCYDLYGSIPAEDLAPFPEFRDQVEHISGLL</sequence>
<keyword evidence="3" id="KW-1185">Reference proteome</keyword>
<feature type="domain" description="Polysaccharide biosynthesis enzyme WcbI" evidence="1">
    <location>
        <begin position="4"/>
        <end position="200"/>
    </location>
</feature>
<dbReference type="Pfam" id="PF18588">
    <property type="entry name" value="WcbI"/>
    <property type="match status" value="1"/>
</dbReference>
<organism evidence="2 3">
    <name type="scientific">Aurantiacibacter xanthus</name>
    <dbReference type="NCBI Taxonomy" id="1784712"/>
    <lineage>
        <taxon>Bacteria</taxon>
        <taxon>Pseudomonadati</taxon>
        <taxon>Pseudomonadota</taxon>
        <taxon>Alphaproteobacteria</taxon>
        <taxon>Sphingomonadales</taxon>
        <taxon>Erythrobacteraceae</taxon>
        <taxon>Aurantiacibacter</taxon>
    </lineage>
</organism>
<protein>
    <recommendedName>
        <fullName evidence="1">Polysaccharide biosynthesis enzyme WcbI domain-containing protein</fullName>
    </recommendedName>
</protein>
<dbReference type="InterPro" id="IPR041307">
    <property type="entry name" value="WcbI"/>
</dbReference>
<evidence type="ECO:0000313" key="3">
    <source>
        <dbReference type="Proteomes" id="UP000265366"/>
    </source>
</evidence>
<dbReference type="AlphaFoldDB" id="A0A3A1P1F9"/>
<dbReference type="RefSeq" id="WP_119593687.1">
    <property type="nucleotide sequence ID" value="NZ_QXFM01000118.1"/>
</dbReference>
<accession>A0A3A1P1F9</accession>
<dbReference type="Gene3D" id="3.40.50.12080">
    <property type="match status" value="1"/>
</dbReference>